<dbReference type="HOGENOM" id="CLU_485561_0_0_3"/>
<feature type="compositionally biased region" description="Polar residues" evidence="1">
    <location>
        <begin position="412"/>
        <end position="421"/>
    </location>
</feature>
<organism evidence="2 3">
    <name type="scientific">Moorena producens 3L</name>
    <dbReference type="NCBI Taxonomy" id="489825"/>
    <lineage>
        <taxon>Bacteria</taxon>
        <taxon>Bacillati</taxon>
        <taxon>Cyanobacteriota</taxon>
        <taxon>Cyanophyceae</taxon>
        <taxon>Coleofasciculales</taxon>
        <taxon>Coleofasciculaceae</taxon>
        <taxon>Moorena</taxon>
    </lineage>
</organism>
<evidence type="ECO:0000313" key="3">
    <source>
        <dbReference type="Proteomes" id="UP000003959"/>
    </source>
</evidence>
<accession>F4XS31</accession>
<feature type="compositionally biased region" description="Polar residues" evidence="1">
    <location>
        <begin position="379"/>
        <end position="391"/>
    </location>
</feature>
<evidence type="ECO:0000313" key="2">
    <source>
        <dbReference type="EMBL" id="EGJ32623.1"/>
    </source>
</evidence>
<dbReference type="EMBL" id="GL890908">
    <property type="protein sequence ID" value="EGJ32623.1"/>
    <property type="molecule type" value="Genomic_DNA"/>
</dbReference>
<dbReference type="AlphaFoldDB" id="F4XS31"/>
<feature type="region of interest" description="Disordered" evidence="1">
    <location>
        <begin position="329"/>
        <end position="472"/>
    </location>
</feature>
<feature type="compositionally biased region" description="Polar residues" evidence="1">
    <location>
        <begin position="228"/>
        <end position="239"/>
    </location>
</feature>
<gene>
    <name evidence="2" type="ORF">LYNGBM3L_06030</name>
</gene>
<proteinExistence type="predicted"/>
<dbReference type="Proteomes" id="UP000003959">
    <property type="component" value="Unassembled WGS sequence"/>
</dbReference>
<feature type="region of interest" description="Disordered" evidence="1">
    <location>
        <begin position="112"/>
        <end position="240"/>
    </location>
</feature>
<feature type="compositionally biased region" description="Low complexity" evidence="1">
    <location>
        <begin position="458"/>
        <end position="472"/>
    </location>
</feature>
<protein>
    <submittedName>
        <fullName evidence="2">Uncharacterized protein</fullName>
    </submittedName>
</protein>
<name>F4XS31_9CYAN</name>
<keyword evidence="3" id="KW-1185">Reference proteome</keyword>
<feature type="compositionally biased region" description="Low complexity" evidence="1">
    <location>
        <begin position="115"/>
        <end position="126"/>
    </location>
</feature>
<feature type="compositionally biased region" description="Polar residues" evidence="1">
    <location>
        <begin position="437"/>
        <end position="457"/>
    </location>
</feature>
<feature type="compositionally biased region" description="Polar residues" evidence="1">
    <location>
        <begin position="135"/>
        <end position="185"/>
    </location>
</feature>
<sequence length="561" mass="60846">MRKLVMAIPGESSPNINQALVALGESLRSEFQALIGEYTAGGLAGNYLTSEDCSELRCLEKVVSQVGQLGEEFTALETWLTSGFIPKGLATPIDADSGYDYAPLAPQRAIPRWGEQNSQSPPSEQSLARGDLGGFSQTRPSPIHTSIQQHPTPNPTMEDSWSTPVGGDQVSQGNNSDVFVNSGDVQFSRVESGATRRQKAEGTGQKVPTTTPAQELTLDQELFPSASKAPSTQSRSKQPTLDRNEALLPKHSSNVQGLKELAELLASQEQLDLANPNLVSASDPTLHSNLVDRGDFEHTGDQVLFTHATPDLLIDSYRSGEQIGIAESSDEYEWGGHPARACFQSFPPDDDPPQPPLIRGEPYSKSPERAIPRSGDNGGTPSLKTRPSPRQETGKMPIPQNSSNHAMIKQPQEISGGSPETWQRFPLGADTDITPPQALQTSSDPSAISPQRSALSDQPSAISPQPSAISPQRSAISHYPLPITHYPLPITHHPSPITHYPLPITHYPLPITHSSDPSKLETEVETEMIRRNGTPEMDLDQIMDAIASKVSREYRRFYGSS</sequence>
<reference evidence="3" key="1">
    <citation type="journal article" date="2011" name="Proc. Natl. Acad. Sci. U.S.A.">
        <title>Genomic insights into the physiology and ecology of the marine filamentous cyanobacterium Lyngbya majuscula.</title>
        <authorList>
            <person name="Jones A.C."/>
            <person name="Monroe E.A."/>
            <person name="Podell S."/>
            <person name="Hess W.R."/>
            <person name="Klages S."/>
            <person name="Esquenazi E."/>
            <person name="Niessen S."/>
            <person name="Hoover H."/>
            <person name="Rothmann M."/>
            <person name="Lasken R.S."/>
            <person name="Yates J.R.III."/>
            <person name="Reinhardt R."/>
            <person name="Kube M."/>
            <person name="Burkart M.D."/>
            <person name="Allen E.E."/>
            <person name="Dorrestein P.C."/>
            <person name="Gerwick W.H."/>
            <person name="Gerwick L."/>
        </authorList>
    </citation>
    <scope>NUCLEOTIDE SEQUENCE [LARGE SCALE GENOMIC DNA]</scope>
    <source>
        <strain evidence="3">3L</strain>
    </source>
</reference>
<evidence type="ECO:0000256" key="1">
    <source>
        <dbReference type="SAM" id="MobiDB-lite"/>
    </source>
</evidence>